<sequence>MALSYESVQKAYKVFHELKKILPELEIPSWPEDMSDWSESKRESPKINLVYGFDKKSDSGWENIVFFTSEPSIQLLEKFDELKSQIPNSSLSKPYSKNTDLYIIGWF</sequence>
<dbReference type="Proteomes" id="UP000294850">
    <property type="component" value="Unassembled WGS sequence"/>
</dbReference>
<protein>
    <submittedName>
        <fullName evidence="1">Uncharacterized protein</fullName>
    </submittedName>
</protein>
<comment type="caution">
    <text evidence="1">The sequence shown here is derived from an EMBL/GenBank/DDBJ whole genome shotgun (WGS) entry which is preliminary data.</text>
</comment>
<dbReference type="RefSeq" id="WP_131961972.1">
    <property type="nucleotide sequence ID" value="NZ_SMFL01000018.1"/>
</dbReference>
<evidence type="ECO:0000313" key="1">
    <source>
        <dbReference type="EMBL" id="TDE09768.1"/>
    </source>
</evidence>
<dbReference type="EMBL" id="SMFL01000018">
    <property type="protein sequence ID" value="TDE09768.1"/>
    <property type="molecule type" value="Genomic_DNA"/>
</dbReference>
<evidence type="ECO:0000313" key="2">
    <source>
        <dbReference type="Proteomes" id="UP000294850"/>
    </source>
</evidence>
<proteinExistence type="predicted"/>
<reference evidence="1 2" key="1">
    <citation type="submission" date="2019-03" db="EMBL/GenBank/DDBJ databases">
        <title>Dyadobacter AR-3-6 sp. nov., isolated from arctic soil.</title>
        <authorList>
            <person name="Chaudhary D.K."/>
        </authorList>
    </citation>
    <scope>NUCLEOTIDE SEQUENCE [LARGE SCALE GENOMIC DNA]</scope>
    <source>
        <strain evidence="1 2">AR-3-6</strain>
    </source>
</reference>
<accession>A0A4V2Z2Y6</accession>
<keyword evidence="2" id="KW-1185">Reference proteome</keyword>
<dbReference type="OrthoDB" id="1494263at2"/>
<organism evidence="1 2">
    <name type="scientific">Dyadobacter psychrotolerans</name>
    <dbReference type="NCBI Taxonomy" id="2541721"/>
    <lineage>
        <taxon>Bacteria</taxon>
        <taxon>Pseudomonadati</taxon>
        <taxon>Bacteroidota</taxon>
        <taxon>Cytophagia</taxon>
        <taxon>Cytophagales</taxon>
        <taxon>Spirosomataceae</taxon>
        <taxon>Dyadobacter</taxon>
    </lineage>
</organism>
<gene>
    <name evidence="1" type="ORF">E0F88_29700</name>
</gene>
<dbReference type="AlphaFoldDB" id="A0A4V2Z2Y6"/>
<name>A0A4V2Z2Y6_9BACT</name>